<protein>
    <recommendedName>
        <fullName evidence="10">Major facilitator superfamily (MFS) profile domain-containing protein</fullName>
    </recommendedName>
</protein>
<dbReference type="PANTHER" id="PTHR43791">
    <property type="entry name" value="PERMEASE-RELATED"/>
    <property type="match status" value="1"/>
</dbReference>
<dbReference type="GO" id="GO:0016020">
    <property type="term" value="C:membrane"/>
    <property type="evidence" value="ECO:0007669"/>
    <property type="project" value="UniProtKB-SubCell"/>
</dbReference>
<evidence type="ECO:0000256" key="1">
    <source>
        <dbReference type="ARBA" id="ARBA00004141"/>
    </source>
</evidence>
<feature type="transmembrane region" description="Helical" evidence="7">
    <location>
        <begin position="323"/>
        <end position="344"/>
    </location>
</feature>
<evidence type="ECO:0000256" key="4">
    <source>
        <dbReference type="ARBA" id="ARBA00022989"/>
    </source>
</evidence>
<comment type="subcellular location">
    <subcellularLocation>
        <location evidence="1">Membrane</location>
        <topology evidence="1">Multi-pass membrane protein</topology>
    </subcellularLocation>
</comment>
<comment type="caution">
    <text evidence="8">The sequence shown here is derived from an EMBL/GenBank/DDBJ whole genome shotgun (WGS) entry which is preliminary data.</text>
</comment>
<dbReference type="PANTHER" id="PTHR43791:SF59">
    <property type="entry name" value="TRANSPORTER, PUTATIVE (AFU_ORTHOLOGUE AFUA_1G06550)-RELATED"/>
    <property type="match status" value="1"/>
</dbReference>
<proteinExistence type="inferred from homology"/>
<reference evidence="8 9" key="1">
    <citation type="submission" date="2017-03" db="EMBL/GenBank/DDBJ databases">
        <title>Genomes of endolithic fungi from Antarctica.</title>
        <authorList>
            <person name="Coleine C."/>
            <person name="Masonjones S."/>
            <person name="Stajich J.E."/>
        </authorList>
    </citation>
    <scope>NUCLEOTIDE SEQUENCE [LARGE SCALE GENOMIC DNA]</scope>
    <source>
        <strain evidence="8 9">CCFEE 5187</strain>
    </source>
</reference>
<feature type="transmembrane region" description="Helical" evidence="7">
    <location>
        <begin position="127"/>
        <end position="150"/>
    </location>
</feature>
<dbReference type="FunFam" id="1.20.1250.20:FF:000295">
    <property type="entry name" value="Unplaced genomic scaffold supercont1.7, whole genome shotgun sequence"/>
    <property type="match status" value="1"/>
</dbReference>
<evidence type="ECO:0008006" key="10">
    <source>
        <dbReference type="Google" id="ProtNLM"/>
    </source>
</evidence>
<gene>
    <name evidence="8" type="ORF">B0A49_00651</name>
</gene>
<evidence type="ECO:0000256" key="2">
    <source>
        <dbReference type="ARBA" id="ARBA00022448"/>
    </source>
</evidence>
<feature type="transmembrane region" description="Helical" evidence="7">
    <location>
        <begin position="446"/>
        <end position="469"/>
    </location>
</feature>
<feature type="transmembrane region" description="Helical" evidence="7">
    <location>
        <begin position="219"/>
        <end position="239"/>
    </location>
</feature>
<dbReference type="FunFam" id="1.20.1250.20:FF:000064">
    <property type="entry name" value="MFS allantoate transporter"/>
    <property type="match status" value="1"/>
</dbReference>
<evidence type="ECO:0000256" key="6">
    <source>
        <dbReference type="ARBA" id="ARBA00037968"/>
    </source>
</evidence>
<dbReference type="AlphaFoldDB" id="A0A4V5NI57"/>
<keyword evidence="3 7" id="KW-0812">Transmembrane</keyword>
<evidence type="ECO:0000313" key="8">
    <source>
        <dbReference type="EMBL" id="TKA81779.1"/>
    </source>
</evidence>
<dbReference type="EMBL" id="NAJN01000015">
    <property type="protein sequence ID" value="TKA81779.1"/>
    <property type="molecule type" value="Genomic_DNA"/>
</dbReference>
<evidence type="ECO:0000256" key="5">
    <source>
        <dbReference type="ARBA" id="ARBA00023136"/>
    </source>
</evidence>
<feature type="transmembrane region" description="Helical" evidence="7">
    <location>
        <begin position="414"/>
        <end position="434"/>
    </location>
</feature>
<evidence type="ECO:0000256" key="7">
    <source>
        <dbReference type="SAM" id="Phobius"/>
    </source>
</evidence>
<feature type="transmembrane region" description="Helical" evidence="7">
    <location>
        <begin position="156"/>
        <end position="177"/>
    </location>
</feature>
<feature type="transmembrane region" description="Helical" evidence="7">
    <location>
        <begin position="288"/>
        <end position="311"/>
    </location>
</feature>
<dbReference type="STRING" id="331657.A0A4V5NI57"/>
<dbReference type="InterPro" id="IPR011701">
    <property type="entry name" value="MFS"/>
</dbReference>
<keyword evidence="2" id="KW-0813">Transport</keyword>
<dbReference type="Pfam" id="PF07690">
    <property type="entry name" value="MFS_1"/>
    <property type="match status" value="1"/>
</dbReference>
<dbReference type="Proteomes" id="UP000308768">
    <property type="component" value="Unassembled WGS sequence"/>
</dbReference>
<feature type="transmembrane region" description="Helical" evidence="7">
    <location>
        <begin position="383"/>
        <end position="402"/>
    </location>
</feature>
<sequence length="534" mass="59474">MKSNEMNQKMHADQIEIGPPVPNDLMGKDKAALLLAEADHTVTITAADHGRVLRKIDLTILPVLLTVYCLQYLDKATLSYASVFGLIKDAHLRGQDYSWLGSIVYVAQLVMQPLIAYSLVKLPIGKFVATMVLGWGITLCCMVAATNFGGLMAARFVLGALEASVAPAFIAITQMWWRRIEQTNRVAAWYSMLGVVNMLGSLLTYGLGHIQSRLHPYQIIFLFCGTLTVAFSIVIFFVLPDSPMEARFLKGDDKLIAIERLKANQMGVASRVWKWDHLKESFLDIKTWFWFAMIFSVSIPSSGISTFGPLIIQSFGYDSFKTILFNIPFGAVQLVATLGGAYLATHWKRKGPVLLLLCVPPIIGCVILIAMDHTASHRGVLLFGYYIISFYPGISPLIYSWSSQNTAGDTKRKCTTAFLFIGQSAGNIVGPHLYTPSEAPRYLRGLVSNLIMFLVIILLVVLTTLYLMFLNKRHAKRRVQVGKSAEIADQSMMDKKTWNKYEGGAHSGNNGQQSFEKAFDDETDLKNEDFVFVY</sequence>
<organism evidence="8 9">
    <name type="scientific">Cryomyces minteri</name>
    <dbReference type="NCBI Taxonomy" id="331657"/>
    <lineage>
        <taxon>Eukaryota</taxon>
        <taxon>Fungi</taxon>
        <taxon>Dikarya</taxon>
        <taxon>Ascomycota</taxon>
        <taxon>Pezizomycotina</taxon>
        <taxon>Dothideomycetes</taxon>
        <taxon>Dothideomycetes incertae sedis</taxon>
        <taxon>Cryomyces</taxon>
    </lineage>
</organism>
<feature type="transmembrane region" description="Helical" evidence="7">
    <location>
        <begin position="99"/>
        <end position="120"/>
    </location>
</feature>
<dbReference type="InterPro" id="IPR036259">
    <property type="entry name" value="MFS_trans_sf"/>
</dbReference>
<keyword evidence="9" id="KW-1185">Reference proteome</keyword>
<dbReference type="OrthoDB" id="6730379at2759"/>
<feature type="transmembrane region" description="Helical" evidence="7">
    <location>
        <begin position="351"/>
        <end position="371"/>
    </location>
</feature>
<feature type="transmembrane region" description="Helical" evidence="7">
    <location>
        <begin position="56"/>
        <end position="73"/>
    </location>
</feature>
<name>A0A4V5NI57_9PEZI</name>
<comment type="similarity">
    <text evidence="6">Belongs to the major facilitator superfamily. Allantoate permease family.</text>
</comment>
<evidence type="ECO:0000256" key="3">
    <source>
        <dbReference type="ARBA" id="ARBA00022692"/>
    </source>
</evidence>
<feature type="transmembrane region" description="Helical" evidence="7">
    <location>
        <begin position="189"/>
        <end position="207"/>
    </location>
</feature>
<evidence type="ECO:0000313" key="9">
    <source>
        <dbReference type="Proteomes" id="UP000308768"/>
    </source>
</evidence>
<dbReference type="SUPFAM" id="SSF103473">
    <property type="entry name" value="MFS general substrate transporter"/>
    <property type="match status" value="1"/>
</dbReference>
<keyword evidence="4 7" id="KW-1133">Transmembrane helix</keyword>
<keyword evidence="5 7" id="KW-0472">Membrane</keyword>
<accession>A0A4V5NI57</accession>
<dbReference type="Gene3D" id="1.20.1250.20">
    <property type="entry name" value="MFS general substrate transporter like domains"/>
    <property type="match status" value="2"/>
</dbReference>
<dbReference type="GO" id="GO:0022857">
    <property type="term" value="F:transmembrane transporter activity"/>
    <property type="evidence" value="ECO:0007669"/>
    <property type="project" value="InterPro"/>
</dbReference>